<keyword evidence="5" id="KW-1185">Reference proteome</keyword>
<name>A0A371K0G8_9GAMM</name>
<dbReference type="InterPro" id="IPR026835">
    <property type="entry name" value="YqcG_C"/>
</dbReference>
<dbReference type="OrthoDB" id="6015565at2"/>
<reference evidence="4 5" key="1">
    <citation type="submission" date="2018-08" db="EMBL/GenBank/DDBJ databases">
        <title>Lysobacter sp. zong2l5, whole genome shotgun sequence.</title>
        <authorList>
            <person name="Zhang X."/>
            <person name="Feng G."/>
            <person name="Zhu H."/>
        </authorList>
    </citation>
    <scope>NUCLEOTIDE SEQUENCE [LARGE SCALE GENOMIC DNA]</scope>
    <source>
        <strain evidence="5">zong2l5</strain>
    </source>
</reference>
<dbReference type="Pfam" id="PF20410">
    <property type="entry name" value="X-Tfes_XVIPCD"/>
    <property type="match status" value="1"/>
</dbReference>
<dbReference type="Proteomes" id="UP000264492">
    <property type="component" value="Unassembled WGS sequence"/>
</dbReference>
<dbReference type="Pfam" id="PF14410">
    <property type="entry name" value="GH-E"/>
    <property type="match status" value="1"/>
</dbReference>
<dbReference type="AlphaFoldDB" id="A0A371K0G8"/>
<feature type="compositionally biased region" description="Low complexity" evidence="1">
    <location>
        <begin position="374"/>
        <end position="410"/>
    </location>
</feature>
<evidence type="ECO:0000259" key="2">
    <source>
        <dbReference type="Pfam" id="PF14410"/>
    </source>
</evidence>
<comment type="caution">
    <text evidence="4">The sequence shown here is derived from an EMBL/GenBank/DDBJ whole genome shotgun (WGS) entry which is preliminary data.</text>
</comment>
<dbReference type="EMBL" id="QTSU01000002">
    <property type="protein sequence ID" value="RDZ27421.1"/>
    <property type="molecule type" value="Genomic_DNA"/>
</dbReference>
<evidence type="ECO:0000313" key="5">
    <source>
        <dbReference type="Proteomes" id="UP000264492"/>
    </source>
</evidence>
<evidence type="ECO:0000259" key="3">
    <source>
        <dbReference type="Pfam" id="PF20410"/>
    </source>
</evidence>
<feature type="region of interest" description="Disordered" evidence="1">
    <location>
        <begin position="322"/>
        <end position="419"/>
    </location>
</feature>
<feature type="compositionally biased region" description="Acidic residues" evidence="1">
    <location>
        <begin position="326"/>
        <end position="348"/>
    </location>
</feature>
<gene>
    <name evidence="4" type="ORF">DX914_14420</name>
</gene>
<dbReference type="InterPro" id="IPR046519">
    <property type="entry name" value="X-Tfes_XVIPCD"/>
</dbReference>
<accession>A0A371K0G8</accession>
<feature type="domain" description="Toxin YqcG C-terminal" evidence="2">
    <location>
        <begin position="254"/>
        <end position="312"/>
    </location>
</feature>
<feature type="domain" description="X-Tfes XVIPCD" evidence="3">
    <location>
        <begin position="413"/>
        <end position="505"/>
    </location>
</feature>
<evidence type="ECO:0000256" key="1">
    <source>
        <dbReference type="SAM" id="MobiDB-lite"/>
    </source>
</evidence>
<evidence type="ECO:0000313" key="4">
    <source>
        <dbReference type="EMBL" id="RDZ27421.1"/>
    </source>
</evidence>
<protein>
    <submittedName>
        <fullName evidence="4">Uncharacterized protein</fullName>
    </submittedName>
</protein>
<proteinExistence type="predicted"/>
<dbReference type="RefSeq" id="WP_115859859.1">
    <property type="nucleotide sequence ID" value="NZ_QTSU01000002.1"/>
</dbReference>
<organism evidence="4 5">
    <name type="scientific">Lysobacter silvisoli</name>
    <dbReference type="NCBI Taxonomy" id="2293254"/>
    <lineage>
        <taxon>Bacteria</taxon>
        <taxon>Pseudomonadati</taxon>
        <taxon>Pseudomonadota</taxon>
        <taxon>Gammaproteobacteria</taxon>
        <taxon>Lysobacterales</taxon>
        <taxon>Lysobacteraceae</taxon>
        <taxon>Lysobacter</taxon>
    </lineage>
</organism>
<sequence>MGHQRIPVRLESGRDVTLVKWEDVPPPAHGDALQSKPWNASHKRSGVAFYESTIQYMRNDWAIAHMSPTPVSLTDRSGKGHNLLLFHNASTDTWHSADALDIDHARPWKEHLTALKVDNYADANRAYNDVGNLRLLPSTVNRARNSFENMLEEHGNDSPEVAAWVKKNFGYDAAASHPAFDEGSDLARRTKATTGASWEPEDGRKGLSFDTRVLDKWYNHQLEQTYAGTVELTSPTTGRKTEVPLFQCAATRQLVTRDAFDIDHEVPFEILATEMVKYAQGGTTKANALDAYNETSNLRLISRSANSSHEWELNQFGQYRDAGSELSDDSDLENDDDRAFIDDDEEPELAAKGMDLSDDKPGKSKPGPSAPLPSFGGPFGMAASSSSSPQPSMSAFATPSSMAASSSSPPLLDNPRHPDHRLYDQALKSLRALPAHGGLSEEQQRNAASSMAYAAKDARMGGIDRAFLTDGGTLFAVQDPELPSRRAVGLSAADAVKVTVEQNTAFIDRLPAVPKPGAQAQSQGHSFTF</sequence>